<comment type="subcellular location">
    <subcellularLocation>
        <location evidence="1">Cell outer membrane</location>
    </subcellularLocation>
</comment>
<evidence type="ECO:0008006" key="11">
    <source>
        <dbReference type="Google" id="ProtNLM"/>
    </source>
</evidence>
<keyword evidence="5" id="KW-0998">Cell outer membrane</keyword>
<evidence type="ECO:0000313" key="10">
    <source>
        <dbReference type="Proteomes" id="UP000700732"/>
    </source>
</evidence>
<evidence type="ECO:0000256" key="4">
    <source>
        <dbReference type="ARBA" id="ARBA00023136"/>
    </source>
</evidence>
<feature type="chain" id="PRO_5046382981" description="RagB/SusD family nutrient uptake outer membrane protein" evidence="6">
    <location>
        <begin position="24"/>
        <end position="482"/>
    </location>
</feature>
<name>A0ABR6W3B1_9BACT</name>
<gene>
    <name evidence="9" type="ORF">FH603_1575</name>
</gene>
<evidence type="ECO:0000259" key="7">
    <source>
        <dbReference type="Pfam" id="PF07980"/>
    </source>
</evidence>
<dbReference type="EMBL" id="VFIA01000007">
    <property type="protein sequence ID" value="MBC3791077.1"/>
    <property type="molecule type" value="Genomic_DNA"/>
</dbReference>
<sequence>MKPMTIKPIIYSALLMLGLTACSLNEVPPSALAPANFYTSSSDAVAAVNSVYDIANQVGDQSRNFIIMGDIPSDDMNLLLNNADRVQIWSFQTIPTNGVVAQSWQILYQGVNRANSAIERIPGITMDESLKKRLIGEAKFMRAFYYLYLVRWYGGVPLMLTETKTLNAGRDTERATAAEVYAQITKDLTDAETALPDRFTGADLGRATAGAAKGMLARVYLTQKDYTKARDKSKELIDNASKYGYGLFDRYADVFAIANKNGRESVFEIQFVGQGTGQGSGMTTYFAPENSPVTGRGFGSFYPTTELYNSFDPADKRRELFITSYVNGAGQTVNTFQHFNKYVDPAARAFGDANNNFPIIRYADVLLMFAEAENELSGPTPAALNAANPIRRRAFGLPLNAPSAQDFTATLGKDGFRQKLYEERRLEFNAEGQRWFDLVRTGRLVSVTKAKGKTNVQETHTLFPIPQREIDLNPKLTQNPGY</sequence>
<dbReference type="InterPro" id="IPR012944">
    <property type="entry name" value="SusD_RagB_dom"/>
</dbReference>
<evidence type="ECO:0000313" key="9">
    <source>
        <dbReference type="EMBL" id="MBC3791077.1"/>
    </source>
</evidence>
<organism evidence="9 10">
    <name type="scientific">Spirosoma utsteinense</name>
    <dbReference type="NCBI Taxonomy" id="2585773"/>
    <lineage>
        <taxon>Bacteria</taxon>
        <taxon>Pseudomonadati</taxon>
        <taxon>Bacteroidota</taxon>
        <taxon>Cytophagia</taxon>
        <taxon>Cytophagales</taxon>
        <taxon>Cytophagaceae</taxon>
        <taxon>Spirosoma</taxon>
    </lineage>
</organism>
<dbReference type="InterPro" id="IPR033985">
    <property type="entry name" value="SusD-like_N"/>
</dbReference>
<keyword evidence="3 6" id="KW-0732">Signal</keyword>
<comment type="caution">
    <text evidence="9">The sequence shown here is derived from an EMBL/GenBank/DDBJ whole genome shotgun (WGS) entry which is preliminary data.</text>
</comment>
<dbReference type="Pfam" id="PF14322">
    <property type="entry name" value="SusD-like_3"/>
    <property type="match status" value="1"/>
</dbReference>
<dbReference type="RefSeq" id="WP_208493099.1">
    <property type="nucleotide sequence ID" value="NZ_VFIA01000007.1"/>
</dbReference>
<evidence type="ECO:0000259" key="8">
    <source>
        <dbReference type="Pfam" id="PF14322"/>
    </source>
</evidence>
<dbReference type="Gene3D" id="1.25.40.390">
    <property type="match status" value="1"/>
</dbReference>
<proteinExistence type="inferred from homology"/>
<dbReference type="SUPFAM" id="SSF48452">
    <property type="entry name" value="TPR-like"/>
    <property type="match status" value="1"/>
</dbReference>
<dbReference type="InterPro" id="IPR011990">
    <property type="entry name" value="TPR-like_helical_dom_sf"/>
</dbReference>
<reference evidence="9 10" key="1">
    <citation type="submission" date="2019-06" db="EMBL/GenBank/DDBJ databases">
        <title>Spirosoma utsteinense sp. nov. isolated from Antarctic ice-free soils.</title>
        <authorList>
            <person name="Tahon G."/>
        </authorList>
    </citation>
    <scope>NUCLEOTIDE SEQUENCE [LARGE SCALE GENOMIC DNA]</scope>
    <source>
        <strain evidence="9 10">LMG 31447</strain>
    </source>
</reference>
<accession>A0ABR6W3B1</accession>
<feature type="signal peptide" evidence="6">
    <location>
        <begin position="1"/>
        <end position="23"/>
    </location>
</feature>
<evidence type="ECO:0000256" key="3">
    <source>
        <dbReference type="ARBA" id="ARBA00022729"/>
    </source>
</evidence>
<dbReference type="Pfam" id="PF07980">
    <property type="entry name" value="SusD_RagB"/>
    <property type="match status" value="1"/>
</dbReference>
<evidence type="ECO:0000256" key="1">
    <source>
        <dbReference type="ARBA" id="ARBA00004442"/>
    </source>
</evidence>
<evidence type="ECO:0000256" key="2">
    <source>
        <dbReference type="ARBA" id="ARBA00006275"/>
    </source>
</evidence>
<comment type="similarity">
    <text evidence="2">Belongs to the SusD family.</text>
</comment>
<feature type="domain" description="RagB/SusD" evidence="7">
    <location>
        <begin position="325"/>
        <end position="482"/>
    </location>
</feature>
<dbReference type="CDD" id="cd08977">
    <property type="entry name" value="SusD"/>
    <property type="match status" value="1"/>
</dbReference>
<keyword evidence="10" id="KW-1185">Reference proteome</keyword>
<feature type="domain" description="SusD-like N-terminal" evidence="8">
    <location>
        <begin position="46"/>
        <end position="221"/>
    </location>
</feature>
<evidence type="ECO:0000256" key="5">
    <source>
        <dbReference type="ARBA" id="ARBA00023237"/>
    </source>
</evidence>
<dbReference type="PROSITE" id="PS51257">
    <property type="entry name" value="PROKAR_LIPOPROTEIN"/>
    <property type="match status" value="1"/>
</dbReference>
<evidence type="ECO:0000256" key="6">
    <source>
        <dbReference type="SAM" id="SignalP"/>
    </source>
</evidence>
<dbReference type="Proteomes" id="UP000700732">
    <property type="component" value="Unassembled WGS sequence"/>
</dbReference>
<keyword evidence="4" id="KW-0472">Membrane</keyword>
<protein>
    <recommendedName>
        <fullName evidence="11">RagB/SusD family nutrient uptake outer membrane protein</fullName>
    </recommendedName>
</protein>